<keyword evidence="4" id="KW-0539">Nucleus</keyword>
<protein>
    <recommendedName>
        <fullName evidence="6">RWP-RK domain-containing protein</fullName>
    </recommendedName>
</protein>
<dbReference type="AlphaFoldDB" id="A0A8I6XSW1"/>
<dbReference type="PANTHER" id="PTHR48460">
    <property type="entry name" value="RWP-RK DOMAIN-CONTAINING PROTEIN"/>
    <property type="match status" value="1"/>
</dbReference>
<feature type="region of interest" description="Disordered" evidence="5">
    <location>
        <begin position="207"/>
        <end position="249"/>
    </location>
</feature>
<dbReference type="GO" id="GO:0003677">
    <property type="term" value="F:DNA binding"/>
    <property type="evidence" value="ECO:0007669"/>
    <property type="project" value="UniProtKB-KW"/>
</dbReference>
<dbReference type="OMA" id="CETMKWW"/>
<evidence type="ECO:0000313" key="7">
    <source>
        <dbReference type="EnsemblPlants" id="HORVU.MOREX.r3.3HG0251830.1"/>
    </source>
</evidence>
<dbReference type="Gramene" id="HORVU.MOREX.r2.3HG0209020.1">
    <property type="protein sequence ID" value="HORVU.MOREX.r2.3HG0209020.1"/>
    <property type="gene ID" value="HORVU.MOREX.r2.3HG0209020"/>
</dbReference>
<accession>A0A8I6XSW1</accession>
<reference evidence="7" key="2">
    <citation type="submission" date="2020-10" db="EMBL/GenBank/DDBJ databases">
        <authorList>
            <person name="Scholz U."/>
            <person name="Mascher M."/>
            <person name="Fiebig A."/>
        </authorList>
    </citation>
    <scope>NUCLEOTIDE SEQUENCE [LARGE SCALE GENOMIC DNA]</scope>
    <source>
        <strain evidence="7">cv. Morex</strain>
    </source>
</reference>
<keyword evidence="1" id="KW-0805">Transcription regulation</keyword>
<feature type="compositionally biased region" description="Basic and acidic residues" evidence="5">
    <location>
        <begin position="207"/>
        <end position="216"/>
    </location>
</feature>
<dbReference type="PANTHER" id="PTHR48460:SF1">
    <property type="entry name" value="RWP-RK DOMAIN-CONTAINING PROTEIN"/>
    <property type="match status" value="1"/>
</dbReference>
<evidence type="ECO:0000256" key="2">
    <source>
        <dbReference type="ARBA" id="ARBA00023125"/>
    </source>
</evidence>
<evidence type="ECO:0000313" key="8">
    <source>
        <dbReference type="Proteomes" id="UP000011116"/>
    </source>
</evidence>
<feature type="compositionally biased region" description="Acidic residues" evidence="5">
    <location>
        <begin position="228"/>
        <end position="244"/>
    </location>
</feature>
<keyword evidence="2" id="KW-0238">DNA-binding</keyword>
<keyword evidence="3" id="KW-0804">Transcription</keyword>
<evidence type="ECO:0000256" key="5">
    <source>
        <dbReference type="SAM" id="MobiDB-lite"/>
    </source>
</evidence>
<evidence type="ECO:0000256" key="3">
    <source>
        <dbReference type="ARBA" id="ARBA00023163"/>
    </source>
</evidence>
<dbReference type="Gramene" id="HORVU.MOREX.r3.3HG0251830.1">
    <property type="protein sequence ID" value="HORVU.MOREX.r3.3HG0251830.1"/>
    <property type="gene ID" value="HORVU.MOREX.r3.3HG0251830"/>
</dbReference>
<name>A0A8I6XSW1_HORVV</name>
<dbReference type="Proteomes" id="UP000011116">
    <property type="component" value="Chromosome 3H"/>
</dbReference>
<dbReference type="InterPro" id="IPR003035">
    <property type="entry name" value="RWP-RK_dom"/>
</dbReference>
<keyword evidence="8" id="KW-1185">Reference proteome</keyword>
<dbReference type="EnsemblPlants" id="HORVU.MOREX.r3.3HG0251830.1">
    <property type="protein sequence ID" value="HORVU.MOREX.r3.3HG0251830.1"/>
    <property type="gene ID" value="HORVU.MOREX.r3.3HG0251830"/>
</dbReference>
<proteinExistence type="predicted"/>
<organism evidence="7 8">
    <name type="scientific">Hordeum vulgare subsp. vulgare</name>
    <name type="common">Domesticated barley</name>
    <dbReference type="NCBI Taxonomy" id="112509"/>
    <lineage>
        <taxon>Eukaryota</taxon>
        <taxon>Viridiplantae</taxon>
        <taxon>Streptophyta</taxon>
        <taxon>Embryophyta</taxon>
        <taxon>Tracheophyta</taxon>
        <taxon>Spermatophyta</taxon>
        <taxon>Magnoliopsida</taxon>
        <taxon>Liliopsida</taxon>
        <taxon>Poales</taxon>
        <taxon>Poaceae</taxon>
        <taxon>BOP clade</taxon>
        <taxon>Pooideae</taxon>
        <taxon>Triticodae</taxon>
        <taxon>Triticeae</taxon>
        <taxon>Hordeinae</taxon>
        <taxon>Hordeum</taxon>
    </lineage>
</organism>
<evidence type="ECO:0000256" key="1">
    <source>
        <dbReference type="ARBA" id="ARBA00023015"/>
    </source>
</evidence>
<evidence type="ECO:0000256" key="4">
    <source>
        <dbReference type="ARBA" id="ARBA00023242"/>
    </source>
</evidence>
<dbReference type="PROSITE" id="PS51519">
    <property type="entry name" value="RWP_RK"/>
    <property type="match status" value="1"/>
</dbReference>
<feature type="domain" description="RWP-RK" evidence="6">
    <location>
        <begin position="34"/>
        <end position="118"/>
    </location>
</feature>
<sequence>MSAAPMASNAQEQPPAQQQQAAAVQPSLALALVPQAQAQAQAQIKPTRVSLSYEEISKLFSLPIAEAASILGVCTSVLKRICRTHGIVRWPYRKIVSGKGDDVKNAEREKAMQLLELSKIAKQKAISSSGSLTTSSGAFQAVSKAQQGSAKAGSAIGRQNVPSLSQFSQAKDIPTYMDDFKYGFPSSGLSTETMKWWATDSHTETVAVKDDNREGSESTNEASKGMTDDELDWGADEPEADADGMDAATDPSAQLCSLRRKAAGDGRRLLNGDTGRVQQLCRLNKRQKIVLAQVFGASLPEQWRSKLA</sequence>
<reference evidence="8" key="1">
    <citation type="journal article" date="2012" name="Nature">
        <title>A physical, genetic and functional sequence assembly of the barley genome.</title>
        <authorList>
            <consortium name="The International Barley Genome Sequencing Consortium"/>
            <person name="Mayer K.F."/>
            <person name="Waugh R."/>
            <person name="Brown J.W."/>
            <person name="Schulman A."/>
            <person name="Langridge P."/>
            <person name="Platzer M."/>
            <person name="Fincher G.B."/>
            <person name="Muehlbauer G.J."/>
            <person name="Sato K."/>
            <person name="Close T.J."/>
            <person name="Wise R.P."/>
            <person name="Stein N."/>
        </authorList>
    </citation>
    <scope>NUCLEOTIDE SEQUENCE [LARGE SCALE GENOMIC DNA]</scope>
    <source>
        <strain evidence="8">cv. Morex</strain>
    </source>
</reference>
<feature type="region of interest" description="Disordered" evidence="5">
    <location>
        <begin position="1"/>
        <end position="20"/>
    </location>
</feature>
<dbReference type="Pfam" id="PF02042">
    <property type="entry name" value="RWP-RK"/>
    <property type="match status" value="1"/>
</dbReference>
<reference evidence="7" key="3">
    <citation type="submission" date="2022-01" db="UniProtKB">
        <authorList>
            <consortium name="EnsemblPlants"/>
        </authorList>
    </citation>
    <scope>IDENTIFICATION</scope>
    <source>
        <strain evidence="7">subsp. vulgare</strain>
    </source>
</reference>
<feature type="compositionally biased region" description="Low complexity" evidence="5">
    <location>
        <begin position="10"/>
        <end position="20"/>
    </location>
</feature>
<evidence type="ECO:0000259" key="6">
    <source>
        <dbReference type="PROSITE" id="PS51519"/>
    </source>
</evidence>